<sequence>MNALRCRQPGAMREVVSDAADSAAATRQRNCARDGHVNKAFTDGGDNAERIELGNTQHVGAPTQSNALVGGIAEPSAAVDDDEAKECGCCMMRPLFLRRFRTAKWVLFWLCWAGAAQDNFHSFYITENQK</sequence>
<dbReference type="AlphaFoldDB" id="A0A8K0K5A0"/>
<proteinExistence type="predicted"/>
<accession>A0A8K0K5A0</accession>
<comment type="caution">
    <text evidence="1">The sequence shown here is derived from an EMBL/GenBank/DDBJ whole genome shotgun (WGS) entry which is preliminary data.</text>
</comment>
<dbReference type="Proteomes" id="UP000792457">
    <property type="component" value="Unassembled WGS sequence"/>
</dbReference>
<protein>
    <submittedName>
        <fullName evidence="1">Uncharacterized protein</fullName>
    </submittedName>
</protein>
<reference evidence="1" key="2">
    <citation type="submission" date="2017-10" db="EMBL/GenBank/DDBJ databases">
        <title>Ladona fulva Genome sequencing and assembly.</title>
        <authorList>
            <person name="Murali S."/>
            <person name="Richards S."/>
            <person name="Bandaranaike D."/>
            <person name="Bellair M."/>
            <person name="Blankenburg K."/>
            <person name="Chao H."/>
            <person name="Dinh H."/>
            <person name="Doddapaneni H."/>
            <person name="Dugan-Rocha S."/>
            <person name="Elkadiri S."/>
            <person name="Gnanaolivu R."/>
            <person name="Hernandez B."/>
            <person name="Skinner E."/>
            <person name="Javaid M."/>
            <person name="Lee S."/>
            <person name="Li M."/>
            <person name="Ming W."/>
            <person name="Munidasa M."/>
            <person name="Muniz J."/>
            <person name="Nguyen L."/>
            <person name="Hughes D."/>
            <person name="Osuji N."/>
            <person name="Pu L.-L."/>
            <person name="Puazo M."/>
            <person name="Qu C."/>
            <person name="Quiroz J."/>
            <person name="Raj R."/>
            <person name="Weissenberger G."/>
            <person name="Xin Y."/>
            <person name="Zou X."/>
            <person name="Han Y."/>
            <person name="Worley K."/>
            <person name="Muzny D."/>
            <person name="Gibbs R."/>
        </authorList>
    </citation>
    <scope>NUCLEOTIDE SEQUENCE</scope>
    <source>
        <strain evidence="1">Sampled in the wild</strain>
    </source>
</reference>
<keyword evidence="2" id="KW-1185">Reference proteome</keyword>
<evidence type="ECO:0000313" key="1">
    <source>
        <dbReference type="EMBL" id="KAG8226258.1"/>
    </source>
</evidence>
<reference evidence="1" key="1">
    <citation type="submission" date="2013-04" db="EMBL/GenBank/DDBJ databases">
        <authorList>
            <person name="Qu J."/>
            <person name="Murali S.C."/>
            <person name="Bandaranaike D."/>
            <person name="Bellair M."/>
            <person name="Blankenburg K."/>
            <person name="Chao H."/>
            <person name="Dinh H."/>
            <person name="Doddapaneni H."/>
            <person name="Downs B."/>
            <person name="Dugan-Rocha S."/>
            <person name="Elkadiri S."/>
            <person name="Gnanaolivu R.D."/>
            <person name="Hernandez B."/>
            <person name="Javaid M."/>
            <person name="Jayaseelan J.C."/>
            <person name="Lee S."/>
            <person name="Li M."/>
            <person name="Ming W."/>
            <person name="Munidasa M."/>
            <person name="Muniz J."/>
            <person name="Nguyen L."/>
            <person name="Ongeri F."/>
            <person name="Osuji N."/>
            <person name="Pu L.-L."/>
            <person name="Puazo M."/>
            <person name="Qu C."/>
            <person name="Quiroz J."/>
            <person name="Raj R."/>
            <person name="Weissenberger G."/>
            <person name="Xin Y."/>
            <person name="Zou X."/>
            <person name="Han Y."/>
            <person name="Richards S."/>
            <person name="Worley K."/>
            <person name="Muzny D."/>
            <person name="Gibbs R."/>
        </authorList>
    </citation>
    <scope>NUCLEOTIDE SEQUENCE</scope>
    <source>
        <strain evidence="1">Sampled in the wild</strain>
    </source>
</reference>
<name>A0A8K0K5A0_LADFU</name>
<dbReference type="EMBL" id="KZ308273">
    <property type="protein sequence ID" value="KAG8226258.1"/>
    <property type="molecule type" value="Genomic_DNA"/>
</dbReference>
<evidence type="ECO:0000313" key="2">
    <source>
        <dbReference type="Proteomes" id="UP000792457"/>
    </source>
</evidence>
<dbReference type="OrthoDB" id="5062115at2759"/>
<gene>
    <name evidence="1" type="ORF">J437_LFUL004815</name>
</gene>
<organism evidence="1 2">
    <name type="scientific">Ladona fulva</name>
    <name type="common">Scarce chaser dragonfly</name>
    <name type="synonym">Libellula fulva</name>
    <dbReference type="NCBI Taxonomy" id="123851"/>
    <lineage>
        <taxon>Eukaryota</taxon>
        <taxon>Metazoa</taxon>
        <taxon>Ecdysozoa</taxon>
        <taxon>Arthropoda</taxon>
        <taxon>Hexapoda</taxon>
        <taxon>Insecta</taxon>
        <taxon>Pterygota</taxon>
        <taxon>Palaeoptera</taxon>
        <taxon>Odonata</taxon>
        <taxon>Epiprocta</taxon>
        <taxon>Anisoptera</taxon>
        <taxon>Libelluloidea</taxon>
        <taxon>Libellulidae</taxon>
        <taxon>Ladona</taxon>
    </lineage>
</organism>